<evidence type="ECO:0000313" key="3">
    <source>
        <dbReference type="WBParaSite" id="nRc.2.0.1.t37727-RA"/>
    </source>
</evidence>
<evidence type="ECO:0000256" key="1">
    <source>
        <dbReference type="SAM" id="MobiDB-lite"/>
    </source>
</evidence>
<dbReference type="WBParaSite" id="nRc.2.0.1.t37727-RA">
    <property type="protein sequence ID" value="nRc.2.0.1.t37727-RA"/>
    <property type="gene ID" value="nRc.2.0.1.g37727"/>
</dbReference>
<feature type="compositionally biased region" description="Polar residues" evidence="1">
    <location>
        <begin position="95"/>
        <end position="109"/>
    </location>
</feature>
<dbReference type="AlphaFoldDB" id="A0A915KG62"/>
<sequence length="145" mass="16337">MENIVKICDISKHKSQNKNLLVQYDAATVRQQRHDFEQGVSPKIRIIRGCSFIFDESGQKTSIFAYVDAVIIIQLATRQNDTKQQKPYQFRAKNRQPTKNVDSSTAPLNLSSRGAAKTLRTALTSGGSARLDLAQTVGWLLRHMF</sequence>
<evidence type="ECO:0000313" key="2">
    <source>
        <dbReference type="Proteomes" id="UP000887565"/>
    </source>
</evidence>
<accession>A0A915KG62</accession>
<organism evidence="2 3">
    <name type="scientific">Romanomermis culicivorax</name>
    <name type="common">Nematode worm</name>
    <dbReference type="NCBI Taxonomy" id="13658"/>
    <lineage>
        <taxon>Eukaryota</taxon>
        <taxon>Metazoa</taxon>
        <taxon>Ecdysozoa</taxon>
        <taxon>Nematoda</taxon>
        <taxon>Enoplea</taxon>
        <taxon>Dorylaimia</taxon>
        <taxon>Mermithida</taxon>
        <taxon>Mermithoidea</taxon>
        <taxon>Mermithidae</taxon>
        <taxon>Romanomermis</taxon>
    </lineage>
</organism>
<keyword evidence="2" id="KW-1185">Reference proteome</keyword>
<feature type="region of interest" description="Disordered" evidence="1">
    <location>
        <begin position="83"/>
        <end position="109"/>
    </location>
</feature>
<name>A0A915KG62_ROMCU</name>
<reference evidence="3" key="1">
    <citation type="submission" date="2022-11" db="UniProtKB">
        <authorList>
            <consortium name="WormBaseParasite"/>
        </authorList>
    </citation>
    <scope>IDENTIFICATION</scope>
</reference>
<dbReference type="Proteomes" id="UP000887565">
    <property type="component" value="Unplaced"/>
</dbReference>
<proteinExistence type="predicted"/>
<protein>
    <submittedName>
        <fullName evidence="3">Uncharacterized protein</fullName>
    </submittedName>
</protein>